<feature type="region of interest" description="Disordered" evidence="1">
    <location>
        <begin position="161"/>
        <end position="249"/>
    </location>
</feature>
<reference evidence="2" key="1">
    <citation type="submission" date="2021-05" db="EMBL/GenBank/DDBJ databases">
        <authorList>
            <person name="Arsene-Ploetze F."/>
        </authorList>
    </citation>
    <scope>NUCLEOTIDE SEQUENCE</scope>
    <source>
        <strain evidence="2">DSM 42138</strain>
    </source>
</reference>
<evidence type="ECO:0000313" key="2">
    <source>
        <dbReference type="EMBL" id="CAG6397598.1"/>
    </source>
</evidence>
<feature type="compositionally biased region" description="Low complexity" evidence="1">
    <location>
        <begin position="169"/>
        <end position="180"/>
    </location>
</feature>
<accession>A0A9W4DXA9</accession>
<keyword evidence="3" id="KW-1185">Reference proteome</keyword>
<proteinExistence type="predicted"/>
<comment type="caution">
    <text evidence="2">The sequence shown here is derived from an EMBL/GenBank/DDBJ whole genome shotgun (WGS) entry which is preliminary data.</text>
</comment>
<feature type="compositionally biased region" description="Basic residues" evidence="1">
    <location>
        <begin position="182"/>
        <end position="191"/>
    </location>
</feature>
<feature type="region of interest" description="Disordered" evidence="1">
    <location>
        <begin position="1"/>
        <end position="21"/>
    </location>
</feature>
<name>A0A9W4DXA9_9ACTN</name>
<evidence type="ECO:0000256" key="1">
    <source>
        <dbReference type="SAM" id="MobiDB-lite"/>
    </source>
</evidence>
<gene>
    <name evidence="2" type="ORF">SCOCK_580024</name>
</gene>
<dbReference type="EMBL" id="CAJSLV010000090">
    <property type="protein sequence ID" value="CAG6397598.1"/>
    <property type="molecule type" value="Genomic_DNA"/>
</dbReference>
<sequence>MATPWLRPERPESGEPVRGYGQRHRLHDAAVADDVEKVLVHPQHHTASRQRAGQLHVAVAESTEKVAAESARLLCPAAPFTRLSERRKVYWLGAAGNWHDARHLAYRLLARWEGDTSVSALDLALARADALYADSQVIGWTSAVHHLRREIPLLAESLGSQHPSSCGCAPASSKDSPDAAPSRRRPHRLRFCTRTPSERSVPITSACCVPDRPSSPPWGKRATAPNRSTWLGRTPWTPTASSGSSTRSP</sequence>
<evidence type="ECO:0000313" key="3">
    <source>
        <dbReference type="Proteomes" id="UP001152519"/>
    </source>
</evidence>
<dbReference type="Proteomes" id="UP001152519">
    <property type="component" value="Unassembled WGS sequence"/>
</dbReference>
<protein>
    <submittedName>
        <fullName evidence="2">Uncharacterized protein</fullName>
    </submittedName>
</protein>
<feature type="compositionally biased region" description="Polar residues" evidence="1">
    <location>
        <begin position="225"/>
        <end position="249"/>
    </location>
</feature>
<organism evidence="2 3">
    <name type="scientific">Actinacidiphila cocklensis</name>
    <dbReference type="NCBI Taxonomy" id="887465"/>
    <lineage>
        <taxon>Bacteria</taxon>
        <taxon>Bacillati</taxon>
        <taxon>Actinomycetota</taxon>
        <taxon>Actinomycetes</taxon>
        <taxon>Kitasatosporales</taxon>
        <taxon>Streptomycetaceae</taxon>
        <taxon>Actinacidiphila</taxon>
    </lineage>
</organism>
<dbReference type="AlphaFoldDB" id="A0A9W4DXA9"/>